<dbReference type="InterPro" id="IPR050624">
    <property type="entry name" value="HTH-type_Tx_Regulator"/>
</dbReference>
<evidence type="ECO:0000313" key="4">
    <source>
        <dbReference type="EMBL" id="ALG73581.1"/>
    </source>
</evidence>
<dbReference type="SUPFAM" id="SSF48498">
    <property type="entry name" value="Tetracyclin repressor-like, C-terminal domain"/>
    <property type="match status" value="1"/>
</dbReference>
<keyword evidence="1 2" id="KW-0238">DNA-binding</keyword>
<evidence type="ECO:0000313" key="5">
    <source>
        <dbReference type="Proteomes" id="UP000069935"/>
    </source>
</evidence>
<dbReference type="SUPFAM" id="SSF46689">
    <property type="entry name" value="Homeodomain-like"/>
    <property type="match status" value="1"/>
</dbReference>
<feature type="domain" description="HTH tetR-type" evidence="3">
    <location>
        <begin position="21"/>
        <end position="81"/>
    </location>
</feature>
<organism evidence="4 5">
    <name type="scientific">Azospirillum thiophilum</name>
    <dbReference type="NCBI Taxonomy" id="528244"/>
    <lineage>
        <taxon>Bacteria</taxon>
        <taxon>Pseudomonadati</taxon>
        <taxon>Pseudomonadota</taxon>
        <taxon>Alphaproteobacteria</taxon>
        <taxon>Rhodospirillales</taxon>
        <taxon>Azospirillaceae</taxon>
        <taxon>Azospirillum</taxon>
    </lineage>
</organism>
<dbReference type="InterPro" id="IPR001647">
    <property type="entry name" value="HTH_TetR"/>
</dbReference>
<dbReference type="Pfam" id="PF00440">
    <property type="entry name" value="TetR_N"/>
    <property type="match status" value="1"/>
</dbReference>
<dbReference type="PANTHER" id="PTHR43479:SF11">
    <property type="entry name" value="ACREF_ENVCD OPERON REPRESSOR-RELATED"/>
    <property type="match status" value="1"/>
</dbReference>
<evidence type="ECO:0000256" key="2">
    <source>
        <dbReference type="PROSITE-ProRule" id="PRU00335"/>
    </source>
</evidence>
<dbReference type="GO" id="GO:0003677">
    <property type="term" value="F:DNA binding"/>
    <property type="evidence" value="ECO:0007669"/>
    <property type="project" value="UniProtKB-UniRule"/>
</dbReference>
<dbReference type="InterPro" id="IPR009057">
    <property type="entry name" value="Homeodomain-like_sf"/>
</dbReference>
<sequence length="222" mass="24845">MTISTPSRARRTRKTRAETSEAIRQSLFLAAAVVVGKHGYADASISRITQAAEVAHGTFYNHFESRQDLFEQLLPALGEMLLNHVTGAVASESSAPEREDARLKAWFSFLEEHPEFYRILNEGEVFVPDVFRQHVGRFGAGYLRTLRRAKERGELNDFTDEELEPVAYILLAARAYLTFRYGRSEDAAAPVPDPVFSAYRKLLKHGLFAADAAKPDPADKEG</sequence>
<dbReference type="PANTHER" id="PTHR43479">
    <property type="entry name" value="ACREF/ENVCD OPERON REPRESSOR-RELATED"/>
    <property type="match status" value="1"/>
</dbReference>
<dbReference type="PRINTS" id="PR00455">
    <property type="entry name" value="HTHTETR"/>
</dbReference>
<reference evidence="4 5" key="2">
    <citation type="journal article" date="2016" name="Genome Announc.">
        <title>Complete Genome Sequence of a Strain of Azospirillum thiophilum Isolated from a Sulfide Spring.</title>
        <authorList>
            <person name="Fomenkov A."/>
            <person name="Vincze T."/>
            <person name="Grabovich M."/>
            <person name="Anton B.P."/>
            <person name="Dubinina G."/>
            <person name="Orlova M."/>
            <person name="Belousova E."/>
            <person name="Roberts R.J."/>
        </authorList>
    </citation>
    <scope>NUCLEOTIDE SEQUENCE [LARGE SCALE GENOMIC DNA]</scope>
    <source>
        <strain evidence="4 5">BV-S</strain>
    </source>
</reference>
<name>A0AAC8W291_9PROT</name>
<dbReference type="RefSeq" id="WP_045584258.1">
    <property type="nucleotide sequence ID" value="NZ_CP012403.1"/>
</dbReference>
<dbReference type="PROSITE" id="PS50977">
    <property type="entry name" value="HTH_TETR_2"/>
    <property type="match status" value="1"/>
</dbReference>
<reference evidence="5" key="1">
    <citation type="submission" date="2015-12" db="EMBL/GenBank/DDBJ databases">
        <title>Complete Genome Sequence of Azospirillum thiophilum BV-S.</title>
        <authorList>
            <person name="Fomenkov A."/>
            <person name="Vincze T."/>
            <person name="Grabovich M."/>
            <person name="Dubinina G."/>
            <person name="Orlova M."/>
            <person name="Belousova E."/>
            <person name="Roberts R.J."/>
        </authorList>
    </citation>
    <scope>NUCLEOTIDE SEQUENCE [LARGE SCALE GENOMIC DNA]</scope>
    <source>
        <strain evidence="5">BV-S</strain>
    </source>
</reference>
<protein>
    <recommendedName>
        <fullName evidence="3">HTH tetR-type domain-containing protein</fullName>
    </recommendedName>
</protein>
<dbReference type="Gene3D" id="1.10.357.10">
    <property type="entry name" value="Tetracycline Repressor, domain 2"/>
    <property type="match status" value="1"/>
</dbReference>
<evidence type="ECO:0000259" key="3">
    <source>
        <dbReference type="PROSITE" id="PS50977"/>
    </source>
</evidence>
<accession>A0AAC8W291</accession>
<proteinExistence type="predicted"/>
<dbReference type="KEGG" id="ati:AL072_21600"/>
<dbReference type="InterPro" id="IPR036271">
    <property type="entry name" value="Tet_transcr_reg_TetR-rel_C_sf"/>
</dbReference>
<dbReference type="EMBL" id="CP012403">
    <property type="protein sequence ID" value="ALG73581.1"/>
    <property type="molecule type" value="Genomic_DNA"/>
</dbReference>
<feature type="DNA-binding region" description="H-T-H motif" evidence="2">
    <location>
        <begin position="44"/>
        <end position="63"/>
    </location>
</feature>
<dbReference type="AlphaFoldDB" id="A0AAC8W291"/>
<dbReference type="Proteomes" id="UP000069935">
    <property type="component" value="Chromosome 3"/>
</dbReference>
<gene>
    <name evidence="4" type="ORF">AL072_21600</name>
</gene>
<evidence type="ECO:0000256" key="1">
    <source>
        <dbReference type="ARBA" id="ARBA00023125"/>
    </source>
</evidence>
<keyword evidence="5" id="KW-1185">Reference proteome</keyword>